<reference evidence="2" key="1">
    <citation type="submission" date="2017-09" db="EMBL/GenBank/DDBJ databases">
        <title>Depth-based differentiation of microbial function through sediment-hosted aquifers and enrichment of novel symbionts in the deep terrestrial subsurface.</title>
        <authorList>
            <person name="Probst A.J."/>
            <person name="Ladd B."/>
            <person name="Jarett J.K."/>
            <person name="Geller-Mcgrath D.E."/>
            <person name="Sieber C.M.K."/>
            <person name="Emerson J.B."/>
            <person name="Anantharaman K."/>
            <person name="Thomas B.C."/>
            <person name="Malmstrom R."/>
            <person name="Stieglmeier M."/>
            <person name="Klingl A."/>
            <person name="Woyke T."/>
            <person name="Ryan C.M."/>
            <person name="Banfield J.F."/>
        </authorList>
    </citation>
    <scope>NUCLEOTIDE SEQUENCE [LARGE SCALE GENOMIC DNA]</scope>
</reference>
<organism evidence="1 2">
    <name type="scientific">Candidatus Doudnabacteria bacterium CG10_big_fil_rev_8_21_14_0_10_41_10</name>
    <dbReference type="NCBI Taxonomy" id="1974551"/>
    <lineage>
        <taxon>Bacteria</taxon>
        <taxon>Candidatus Doudnaibacteriota</taxon>
    </lineage>
</organism>
<name>A0A2H0VEJ1_9BACT</name>
<dbReference type="InterPro" id="IPR012657">
    <property type="entry name" value="23S_rRNA-intervening_sequence"/>
</dbReference>
<dbReference type="NCBIfam" id="TIGR02436">
    <property type="entry name" value="four helix bundle protein"/>
    <property type="match status" value="1"/>
</dbReference>
<evidence type="ECO:0008006" key="3">
    <source>
        <dbReference type="Google" id="ProtNLM"/>
    </source>
</evidence>
<dbReference type="PANTHER" id="PTHR38471">
    <property type="entry name" value="FOUR HELIX BUNDLE PROTEIN"/>
    <property type="match status" value="1"/>
</dbReference>
<dbReference type="Pfam" id="PF05635">
    <property type="entry name" value="23S_rRNA_IVP"/>
    <property type="match status" value="1"/>
</dbReference>
<sequence length="63" mass="7297">MEENQNKIKSFTDLMAWKAGHELVILIYRITKSFLKDEVFGLTSKMRRCVISITSNIAEGFSR</sequence>
<accession>A0A2H0VEJ1</accession>
<gene>
    <name evidence="1" type="ORF">COT91_00870</name>
</gene>
<evidence type="ECO:0000313" key="2">
    <source>
        <dbReference type="Proteomes" id="UP000230557"/>
    </source>
</evidence>
<protein>
    <recommendedName>
        <fullName evidence="3">Four helix bundle protein</fullName>
    </recommendedName>
</protein>
<dbReference type="Gene3D" id="1.20.1440.60">
    <property type="entry name" value="23S rRNA-intervening sequence"/>
    <property type="match status" value="1"/>
</dbReference>
<dbReference type="SUPFAM" id="SSF158446">
    <property type="entry name" value="IVS-encoded protein-like"/>
    <property type="match status" value="1"/>
</dbReference>
<dbReference type="InterPro" id="IPR036583">
    <property type="entry name" value="23S_rRNA_IVS_sf"/>
</dbReference>
<dbReference type="PANTHER" id="PTHR38471:SF2">
    <property type="entry name" value="FOUR HELIX BUNDLE PROTEIN"/>
    <property type="match status" value="1"/>
</dbReference>
<dbReference type="Proteomes" id="UP000230557">
    <property type="component" value="Unassembled WGS sequence"/>
</dbReference>
<proteinExistence type="predicted"/>
<evidence type="ECO:0000313" key="1">
    <source>
        <dbReference type="EMBL" id="PIR97544.1"/>
    </source>
</evidence>
<dbReference type="AlphaFoldDB" id="A0A2H0VEJ1"/>
<dbReference type="EMBL" id="PFAJ01000010">
    <property type="protein sequence ID" value="PIR97544.1"/>
    <property type="molecule type" value="Genomic_DNA"/>
</dbReference>
<comment type="caution">
    <text evidence="1">The sequence shown here is derived from an EMBL/GenBank/DDBJ whole genome shotgun (WGS) entry which is preliminary data.</text>
</comment>